<feature type="repeat" description="TPR" evidence="7">
    <location>
        <begin position="466"/>
        <end position="499"/>
    </location>
</feature>
<keyword evidence="5 8" id="KW-1133">Transmembrane helix</keyword>
<dbReference type="PROSITE" id="PS50005">
    <property type="entry name" value="TPR"/>
    <property type="match status" value="2"/>
</dbReference>
<dbReference type="InterPro" id="IPR022764">
    <property type="entry name" value="Peptidase_S54_rhomboid_dom"/>
</dbReference>
<dbReference type="Pfam" id="PF13414">
    <property type="entry name" value="TPR_11"/>
    <property type="match status" value="1"/>
</dbReference>
<dbReference type="GO" id="GO:0008233">
    <property type="term" value="F:peptidase activity"/>
    <property type="evidence" value="ECO:0007669"/>
    <property type="project" value="UniProtKB-KW"/>
</dbReference>
<accession>A0ABS2NA47</accession>
<keyword evidence="4 10" id="KW-0378">Hydrolase</keyword>
<dbReference type="EC" id="3.4.21.105" evidence="10"/>
<feature type="transmembrane region" description="Helical" evidence="8">
    <location>
        <begin position="267"/>
        <end position="285"/>
    </location>
</feature>
<dbReference type="PANTHER" id="PTHR43731:SF14">
    <property type="entry name" value="PRESENILIN-ASSOCIATED RHOMBOID-LIKE PROTEIN, MITOCHONDRIAL"/>
    <property type="match status" value="1"/>
</dbReference>
<keyword evidence="10" id="KW-0645">Protease</keyword>
<feature type="transmembrane region" description="Helical" evidence="8">
    <location>
        <begin position="373"/>
        <end position="392"/>
    </location>
</feature>
<sequence>MNFRLNYLFWRIAYALVVEKKYRIITLSSNHQELWLENFSEKKAPLIRLLRYDLDWGNWVKRDIELTSLNAEKIRKSFGKRNLSVTNVYVSQYPPVDDYEHFFREPYVFPNTKRTDVHSYLIDESNGQSRTEGFLSLIDDTKGMWSLKEEYSDTEVQVLKEMVLTNASKQVEKERSLFKNGKPFFTNFFIVVQLIIFGLLEMNGGSQNPETLIKYGAKYNPLILDGEWWRFITPIFLHIGFLHLLMNTLALYFLGSAVERIYGRGRFLFIYLFSGITGTLGSFVFTSNLSAGASGAIFGCFGALLYFGATHPGTFFRTMGMNVIAVIILNLILGFTIPGIDNAGHIGGLIGGFLATGIVHFPKKKKWLSQILYMFLSAAIVSASLFVGFGGFGRSLNSETINGLAQQRIEDQDFEEAASMLSEVVKDGEPNAQTYFLLSYVEIKQGDINNAETHLRKAIEIEPEFHEAHYNLALVLGDKADLKTALTHAKKALELNPKEKSYQQLVDRLEEQL</sequence>
<dbReference type="InterPro" id="IPR019734">
    <property type="entry name" value="TPR_rpt"/>
</dbReference>
<keyword evidence="3 8" id="KW-0812">Transmembrane</keyword>
<name>A0ABS2NA47_9BACI</name>
<dbReference type="SUPFAM" id="SSF48452">
    <property type="entry name" value="TPR-like"/>
    <property type="match status" value="1"/>
</dbReference>
<dbReference type="RefSeq" id="WP_205168894.1">
    <property type="nucleotide sequence ID" value="NZ_JAFBDZ010000001.1"/>
</dbReference>
<feature type="transmembrane region" description="Helical" evidence="8">
    <location>
        <begin position="235"/>
        <end position="255"/>
    </location>
</feature>
<feature type="repeat" description="TPR" evidence="7">
    <location>
        <begin position="432"/>
        <end position="465"/>
    </location>
</feature>
<proteinExistence type="inferred from homology"/>
<evidence type="ECO:0000256" key="6">
    <source>
        <dbReference type="ARBA" id="ARBA00023136"/>
    </source>
</evidence>
<evidence type="ECO:0000256" key="2">
    <source>
        <dbReference type="ARBA" id="ARBA00009045"/>
    </source>
</evidence>
<evidence type="ECO:0000256" key="7">
    <source>
        <dbReference type="PROSITE-ProRule" id="PRU00339"/>
    </source>
</evidence>
<feature type="transmembrane region" description="Helical" evidence="8">
    <location>
        <begin position="319"/>
        <end position="337"/>
    </location>
</feature>
<dbReference type="PANTHER" id="PTHR43731">
    <property type="entry name" value="RHOMBOID PROTEASE"/>
    <property type="match status" value="1"/>
</dbReference>
<comment type="subcellular location">
    <subcellularLocation>
        <location evidence="1">Membrane</location>
        <topology evidence="1">Multi-pass membrane protein</topology>
    </subcellularLocation>
</comment>
<organism evidence="10 11">
    <name type="scientific">Rossellomorea pakistanensis</name>
    <dbReference type="NCBI Taxonomy" id="992288"/>
    <lineage>
        <taxon>Bacteria</taxon>
        <taxon>Bacillati</taxon>
        <taxon>Bacillota</taxon>
        <taxon>Bacilli</taxon>
        <taxon>Bacillales</taxon>
        <taxon>Bacillaceae</taxon>
        <taxon>Rossellomorea</taxon>
    </lineage>
</organism>
<gene>
    <name evidence="10" type="ORF">JOC86_001207</name>
</gene>
<evidence type="ECO:0000256" key="3">
    <source>
        <dbReference type="ARBA" id="ARBA00022692"/>
    </source>
</evidence>
<dbReference type="SMART" id="SM00028">
    <property type="entry name" value="TPR"/>
    <property type="match status" value="2"/>
</dbReference>
<comment type="caution">
    <text evidence="10">The sequence shown here is derived from an EMBL/GenBank/DDBJ whole genome shotgun (WGS) entry which is preliminary data.</text>
</comment>
<dbReference type="Pfam" id="PF01694">
    <property type="entry name" value="Rhomboid"/>
    <property type="match status" value="1"/>
</dbReference>
<evidence type="ECO:0000313" key="10">
    <source>
        <dbReference type="EMBL" id="MBM7584670.1"/>
    </source>
</evidence>
<evidence type="ECO:0000256" key="4">
    <source>
        <dbReference type="ARBA" id="ARBA00022801"/>
    </source>
</evidence>
<reference evidence="10 11" key="1">
    <citation type="submission" date="2021-01" db="EMBL/GenBank/DDBJ databases">
        <title>Genomic Encyclopedia of Type Strains, Phase IV (KMG-IV): sequencing the most valuable type-strain genomes for metagenomic binning, comparative biology and taxonomic classification.</title>
        <authorList>
            <person name="Goeker M."/>
        </authorList>
    </citation>
    <scope>NUCLEOTIDE SEQUENCE [LARGE SCALE GENOMIC DNA]</scope>
    <source>
        <strain evidence="10 11">DSM 24834</strain>
    </source>
</reference>
<feature type="transmembrane region" description="Helical" evidence="8">
    <location>
        <begin position="183"/>
        <end position="200"/>
    </location>
</feature>
<dbReference type="EMBL" id="JAFBDZ010000001">
    <property type="protein sequence ID" value="MBM7584670.1"/>
    <property type="molecule type" value="Genomic_DNA"/>
</dbReference>
<dbReference type="GO" id="GO:0006508">
    <property type="term" value="P:proteolysis"/>
    <property type="evidence" value="ECO:0007669"/>
    <property type="project" value="UniProtKB-KW"/>
</dbReference>
<feature type="transmembrane region" description="Helical" evidence="8">
    <location>
        <begin position="291"/>
        <end position="307"/>
    </location>
</feature>
<dbReference type="Proteomes" id="UP001646157">
    <property type="component" value="Unassembled WGS sequence"/>
</dbReference>
<evidence type="ECO:0000256" key="5">
    <source>
        <dbReference type="ARBA" id="ARBA00022989"/>
    </source>
</evidence>
<evidence type="ECO:0000313" key="11">
    <source>
        <dbReference type="Proteomes" id="UP001646157"/>
    </source>
</evidence>
<keyword evidence="7" id="KW-0802">TPR repeat</keyword>
<feature type="transmembrane region" description="Helical" evidence="8">
    <location>
        <begin position="343"/>
        <end position="361"/>
    </location>
</feature>
<feature type="domain" description="Peptidase S54 rhomboid" evidence="9">
    <location>
        <begin position="226"/>
        <end position="359"/>
    </location>
</feature>
<keyword evidence="6 8" id="KW-0472">Membrane</keyword>
<evidence type="ECO:0000259" key="9">
    <source>
        <dbReference type="Pfam" id="PF01694"/>
    </source>
</evidence>
<dbReference type="Gene3D" id="1.20.1540.10">
    <property type="entry name" value="Rhomboid-like"/>
    <property type="match status" value="1"/>
</dbReference>
<evidence type="ECO:0000256" key="1">
    <source>
        <dbReference type="ARBA" id="ARBA00004141"/>
    </source>
</evidence>
<dbReference type="InterPro" id="IPR050925">
    <property type="entry name" value="Rhomboid_protease_S54"/>
</dbReference>
<dbReference type="InterPro" id="IPR011990">
    <property type="entry name" value="TPR-like_helical_dom_sf"/>
</dbReference>
<keyword evidence="11" id="KW-1185">Reference proteome</keyword>
<dbReference type="InterPro" id="IPR035952">
    <property type="entry name" value="Rhomboid-like_sf"/>
</dbReference>
<comment type="similarity">
    <text evidence="2">Belongs to the peptidase S54 family.</text>
</comment>
<dbReference type="SUPFAM" id="SSF144091">
    <property type="entry name" value="Rhomboid-like"/>
    <property type="match status" value="1"/>
</dbReference>
<protein>
    <submittedName>
        <fullName evidence="10">Rhomboid protease GluP</fullName>
        <ecNumber evidence="10">3.4.21.105</ecNumber>
    </submittedName>
</protein>
<dbReference type="Gene3D" id="1.25.40.10">
    <property type="entry name" value="Tetratricopeptide repeat domain"/>
    <property type="match status" value="1"/>
</dbReference>
<evidence type="ECO:0000256" key="8">
    <source>
        <dbReference type="SAM" id="Phobius"/>
    </source>
</evidence>